<evidence type="ECO:0000256" key="3">
    <source>
        <dbReference type="ARBA" id="ARBA00012438"/>
    </source>
</evidence>
<feature type="transmembrane region" description="Helical" evidence="17">
    <location>
        <begin position="164"/>
        <end position="188"/>
    </location>
</feature>
<evidence type="ECO:0000256" key="8">
    <source>
        <dbReference type="ARBA" id="ARBA00022741"/>
    </source>
</evidence>
<dbReference type="InterPro" id="IPR005467">
    <property type="entry name" value="His_kinase_dom"/>
</dbReference>
<dbReference type="Pfam" id="PF02518">
    <property type="entry name" value="HATPase_c"/>
    <property type="match status" value="1"/>
</dbReference>
<feature type="transmembrane region" description="Helical" evidence="17">
    <location>
        <begin position="6"/>
        <end position="31"/>
    </location>
</feature>
<evidence type="ECO:0000313" key="21">
    <source>
        <dbReference type="Proteomes" id="UP000284416"/>
    </source>
</evidence>
<dbReference type="InterPro" id="IPR036890">
    <property type="entry name" value="HATPase_C_sf"/>
</dbReference>
<dbReference type="Pfam" id="PF00512">
    <property type="entry name" value="HisKA"/>
    <property type="match status" value="1"/>
</dbReference>
<dbReference type="GO" id="GO:0005886">
    <property type="term" value="C:plasma membrane"/>
    <property type="evidence" value="ECO:0007669"/>
    <property type="project" value="UniProtKB-SubCell"/>
</dbReference>
<comment type="subcellular location">
    <subcellularLocation>
        <location evidence="2">Cell membrane</location>
        <topology evidence="2">Multi-pass membrane protein</topology>
    </subcellularLocation>
</comment>
<feature type="domain" description="HAMP" evidence="19">
    <location>
        <begin position="185"/>
        <end position="237"/>
    </location>
</feature>
<dbReference type="Gene3D" id="6.10.340.10">
    <property type="match status" value="1"/>
</dbReference>
<dbReference type="Gene3D" id="1.10.287.130">
    <property type="match status" value="1"/>
</dbReference>
<dbReference type="InterPro" id="IPR003594">
    <property type="entry name" value="HATPase_dom"/>
</dbReference>
<dbReference type="SUPFAM" id="SSF47384">
    <property type="entry name" value="Homodimeric domain of signal transducing histidine kinase"/>
    <property type="match status" value="1"/>
</dbReference>
<reference evidence="20 21" key="1">
    <citation type="journal article" date="2017" name="Int. J. Syst. Evol. Microbiol.">
        <title>Bacillus notoginsengisoli sp. nov., a novel bacterium isolated from the rhizosphere of Panax notoginseng.</title>
        <authorList>
            <person name="Zhang M.Y."/>
            <person name="Cheng J."/>
            <person name="Cai Y."/>
            <person name="Zhang T.Y."/>
            <person name="Wu Y.Y."/>
            <person name="Manikprabhu D."/>
            <person name="Li W.J."/>
            <person name="Zhang Y.X."/>
        </authorList>
    </citation>
    <scope>NUCLEOTIDE SEQUENCE [LARGE SCALE GENOMIC DNA]</scope>
    <source>
        <strain evidence="20 21">JCM 30743</strain>
    </source>
</reference>
<keyword evidence="11 17" id="KW-1133">Transmembrane helix</keyword>
<comment type="function">
    <text evidence="15">Member of the two-component regulatory system HssS/HssR involved in intracellular heme homeostasis and tempering of staphylococcal virulence. HssS functions as a heme sensor histidine kinase which is autophosphorylated at a histidine residue and transfers its phosphate group to an aspartate residue of HssR. HssR/HssS activates the expression of hrtAB, an efflux pump, in response to extracellular heme, hemin, hemoglobin or blood.</text>
</comment>
<organism evidence="20 21">
    <name type="scientific">Neobacillus notoginsengisoli</name>
    <dbReference type="NCBI Taxonomy" id="1578198"/>
    <lineage>
        <taxon>Bacteria</taxon>
        <taxon>Bacillati</taxon>
        <taxon>Bacillota</taxon>
        <taxon>Bacilli</taxon>
        <taxon>Bacillales</taxon>
        <taxon>Bacillaceae</taxon>
        <taxon>Neobacillus</taxon>
    </lineage>
</organism>
<evidence type="ECO:0000256" key="16">
    <source>
        <dbReference type="ARBA" id="ARBA00040841"/>
    </source>
</evidence>
<dbReference type="InterPro" id="IPR004358">
    <property type="entry name" value="Sig_transdc_His_kin-like_C"/>
</dbReference>
<protein>
    <recommendedName>
        <fullName evidence="16">Heme sensor protein HssS</fullName>
        <ecNumber evidence="3">2.7.13.3</ecNumber>
    </recommendedName>
</protein>
<evidence type="ECO:0000256" key="7">
    <source>
        <dbReference type="ARBA" id="ARBA00022692"/>
    </source>
</evidence>
<dbReference type="SMART" id="SM00304">
    <property type="entry name" value="HAMP"/>
    <property type="match status" value="1"/>
</dbReference>
<sequence length="457" mass="51698">MKSLYGKFLLMTMLIMVFSSVAGFLVANTYYHRVMKERNDTKNVQIAGTIVGHIEKSPKMDLTNYLETVGDIGYQLYVVDEAGGETFYGGQYRLKNLDSSVVQSVLGGEVYHGMREFPRETFMTGFFANELSNTIGVPFTFENKKYAMFIRPDIKHLFSEVHTILAWLIVVTAILSLFAMLLVAKMLIVPITQLTAATRRIANENYDTQLGIDRRDEIGQLAASFNKMVGQLQENDKMRKEFISNVSHDFQSPLQNIKGYAGLLKSADITVQERANYAGIIESETNRLSKLTRQLLLLTSLDQSSRLVTFKEYRLDEQIKATANKYRWWLEEENINLSMIVEPIMYMGDESLMENVWVNLLSNAIKYNKLDGEISIELAQTDSTVEVVIRDTGIGLNEEGEGKLFERFYRADASRTKEGTGLGLSIVKQIVELHNGEITVHSTPGHGTAFTIRLPKL</sequence>
<dbReference type="Gene3D" id="3.30.565.10">
    <property type="entry name" value="Histidine kinase-like ATPase, C-terminal domain"/>
    <property type="match status" value="1"/>
</dbReference>
<dbReference type="CDD" id="cd00082">
    <property type="entry name" value="HisKA"/>
    <property type="match status" value="1"/>
</dbReference>
<evidence type="ECO:0000256" key="14">
    <source>
        <dbReference type="ARBA" id="ARBA00023136"/>
    </source>
</evidence>
<dbReference type="Pfam" id="PF00672">
    <property type="entry name" value="HAMP"/>
    <property type="match status" value="1"/>
</dbReference>
<name>A0A417YMS5_9BACI</name>
<evidence type="ECO:0000256" key="13">
    <source>
        <dbReference type="ARBA" id="ARBA00023026"/>
    </source>
</evidence>
<dbReference type="CDD" id="cd00075">
    <property type="entry name" value="HATPase"/>
    <property type="match status" value="1"/>
</dbReference>
<feature type="domain" description="Histidine kinase" evidence="18">
    <location>
        <begin position="245"/>
        <end position="457"/>
    </location>
</feature>
<dbReference type="CDD" id="cd06225">
    <property type="entry name" value="HAMP"/>
    <property type="match status" value="1"/>
</dbReference>
<keyword evidence="9 20" id="KW-0418">Kinase</keyword>
<keyword evidence="4" id="KW-1003">Cell membrane</keyword>
<evidence type="ECO:0000256" key="4">
    <source>
        <dbReference type="ARBA" id="ARBA00022475"/>
    </source>
</evidence>
<dbReference type="PANTHER" id="PTHR45528:SF11">
    <property type="entry name" value="HISTIDINE KINASE"/>
    <property type="match status" value="1"/>
</dbReference>
<dbReference type="PANTHER" id="PTHR45528">
    <property type="entry name" value="SENSOR HISTIDINE KINASE CPXA"/>
    <property type="match status" value="1"/>
</dbReference>
<dbReference type="InterPro" id="IPR003661">
    <property type="entry name" value="HisK_dim/P_dom"/>
</dbReference>
<dbReference type="PROSITE" id="PS50885">
    <property type="entry name" value="HAMP"/>
    <property type="match status" value="1"/>
</dbReference>
<dbReference type="InterPro" id="IPR003660">
    <property type="entry name" value="HAMP_dom"/>
</dbReference>
<dbReference type="SMART" id="SM00387">
    <property type="entry name" value="HATPase_c"/>
    <property type="match status" value="1"/>
</dbReference>
<dbReference type="EMBL" id="QWEG01000014">
    <property type="protein sequence ID" value="RHW34846.1"/>
    <property type="molecule type" value="Genomic_DNA"/>
</dbReference>
<comment type="caution">
    <text evidence="20">The sequence shown here is derived from an EMBL/GenBank/DDBJ whole genome shotgun (WGS) entry which is preliminary data.</text>
</comment>
<keyword evidence="13" id="KW-0843">Virulence</keyword>
<accession>A0A417YMS5</accession>
<keyword evidence="6" id="KW-0808">Transferase</keyword>
<dbReference type="GO" id="GO:0005524">
    <property type="term" value="F:ATP binding"/>
    <property type="evidence" value="ECO:0007669"/>
    <property type="project" value="UniProtKB-KW"/>
</dbReference>
<comment type="catalytic activity">
    <reaction evidence="1">
        <text>ATP + protein L-histidine = ADP + protein N-phospho-L-histidine.</text>
        <dbReference type="EC" id="2.7.13.3"/>
    </reaction>
</comment>
<dbReference type="SMART" id="SM00388">
    <property type="entry name" value="HisKA"/>
    <property type="match status" value="1"/>
</dbReference>
<evidence type="ECO:0000313" key="20">
    <source>
        <dbReference type="EMBL" id="RHW34846.1"/>
    </source>
</evidence>
<dbReference type="Proteomes" id="UP000284416">
    <property type="component" value="Unassembled WGS sequence"/>
</dbReference>
<dbReference type="SUPFAM" id="SSF55874">
    <property type="entry name" value="ATPase domain of HSP90 chaperone/DNA topoisomerase II/histidine kinase"/>
    <property type="match status" value="1"/>
</dbReference>
<proteinExistence type="predicted"/>
<evidence type="ECO:0000256" key="6">
    <source>
        <dbReference type="ARBA" id="ARBA00022679"/>
    </source>
</evidence>
<dbReference type="RefSeq" id="WP_118923544.1">
    <property type="nucleotide sequence ID" value="NZ_QWEG01000014.1"/>
</dbReference>
<dbReference type="GO" id="GO:0000155">
    <property type="term" value="F:phosphorelay sensor kinase activity"/>
    <property type="evidence" value="ECO:0007669"/>
    <property type="project" value="InterPro"/>
</dbReference>
<keyword evidence="12" id="KW-0902">Two-component regulatory system</keyword>
<dbReference type="InterPro" id="IPR036097">
    <property type="entry name" value="HisK_dim/P_sf"/>
</dbReference>
<keyword evidence="14 17" id="KW-0472">Membrane</keyword>
<dbReference type="OrthoDB" id="9813151at2"/>
<evidence type="ECO:0000256" key="9">
    <source>
        <dbReference type="ARBA" id="ARBA00022777"/>
    </source>
</evidence>
<evidence type="ECO:0000256" key="2">
    <source>
        <dbReference type="ARBA" id="ARBA00004651"/>
    </source>
</evidence>
<keyword evidence="21" id="KW-1185">Reference proteome</keyword>
<dbReference type="FunFam" id="1.10.287.130:FF:000001">
    <property type="entry name" value="Two-component sensor histidine kinase"/>
    <property type="match status" value="1"/>
</dbReference>
<evidence type="ECO:0000256" key="17">
    <source>
        <dbReference type="SAM" id="Phobius"/>
    </source>
</evidence>
<keyword evidence="8" id="KW-0547">Nucleotide-binding</keyword>
<dbReference type="FunFam" id="3.30.565.10:FF:000006">
    <property type="entry name" value="Sensor histidine kinase WalK"/>
    <property type="match status" value="1"/>
</dbReference>
<dbReference type="EC" id="2.7.13.3" evidence="3"/>
<dbReference type="AlphaFoldDB" id="A0A417YMS5"/>
<keyword evidence="7 17" id="KW-0812">Transmembrane</keyword>
<evidence type="ECO:0000256" key="10">
    <source>
        <dbReference type="ARBA" id="ARBA00022840"/>
    </source>
</evidence>
<dbReference type="SUPFAM" id="SSF158472">
    <property type="entry name" value="HAMP domain-like"/>
    <property type="match status" value="1"/>
</dbReference>
<evidence type="ECO:0000256" key="11">
    <source>
        <dbReference type="ARBA" id="ARBA00022989"/>
    </source>
</evidence>
<evidence type="ECO:0000256" key="15">
    <source>
        <dbReference type="ARBA" id="ARBA00037219"/>
    </source>
</evidence>
<dbReference type="PROSITE" id="PS50109">
    <property type="entry name" value="HIS_KIN"/>
    <property type="match status" value="1"/>
</dbReference>
<dbReference type="InterPro" id="IPR050398">
    <property type="entry name" value="HssS/ArlS-like"/>
</dbReference>
<evidence type="ECO:0000256" key="12">
    <source>
        <dbReference type="ARBA" id="ARBA00023012"/>
    </source>
</evidence>
<evidence type="ECO:0000259" key="18">
    <source>
        <dbReference type="PROSITE" id="PS50109"/>
    </source>
</evidence>
<keyword evidence="10" id="KW-0067">ATP-binding</keyword>
<dbReference type="PRINTS" id="PR00344">
    <property type="entry name" value="BCTRLSENSOR"/>
</dbReference>
<evidence type="ECO:0000256" key="5">
    <source>
        <dbReference type="ARBA" id="ARBA00022553"/>
    </source>
</evidence>
<gene>
    <name evidence="20" type="ORF">D1B31_19470</name>
</gene>
<keyword evidence="5" id="KW-0597">Phosphoprotein</keyword>
<evidence type="ECO:0000259" key="19">
    <source>
        <dbReference type="PROSITE" id="PS50885"/>
    </source>
</evidence>
<evidence type="ECO:0000256" key="1">
    <source>
        <dbReference type="ARBA" id="ARBA00000085"/>
    </source>
</evidence>